<name>A0ABN9CG60_9NEOB</name>
<organism evidence="1 2">
    <name type="scientific">Staurois parvus</name>
    <dbReference type="NCBI Taxonomy" id="386267"/>
    <lineage>
        <taxon>Eukaryota</taxon>
        <taxon>Metazoa</taxon>
        <taxon>Chordata</taxon>
        <taxon>Craniata</taxon>
        <taxon>Vertebrata</taxon>
        <taxon>Euteleostomi</taxon>
        <taxon>Amphibia</taxon>
        <taxon>Batrachia</taxon>
        <taxon>Anura</taxon>
        <taxon>Neobatrachia</taxon>
        <taxon>Ranoidea</taxon>
        <taxon>Ranidae</taxon>
        <taxon>Staurois</taxon>
    </lineage>
</organism>
<accession>A0ABN9CG60</accession>
<sequence>MLQLGLPLRGRVAVVPSCFHFIIIPLTVDHGIFSNKETSRMDLLHRWQPITEPRLS</sequence>
<dbReference type="Proteomes" id="UP001162483">
    <property type="component" value="Unassembled WGS sequence"/>
</dbReference>
<proteinExistence type="predicted"/>
<reference evidence="1" key="1">
    <citation type="submission" date="2023-05" db="EMBL/GenBank/DDBJ databases">
        <authorList>
            <person name="Stuckert A."/>
        </authorList>
    </citation>
    <scope>NUCLEOTIDE SEQUENCE</scope>
</reference>
<protein>
    <submittedName>
        <fullName evidence="1">Uncharacterized protein</fullName>
    </submittedName>
</protein>
<keyword evidence="2" id="KW-1185">Reference proteome</keyword>
<evidence type="ECO:0000313" key="2">
    <source>
        <dbReference type="Proteomes" id="UP001162483"/>
    </source>
</evidence>
<dbReference type="EMBL" id="CATNWA010009968">
    <property type="protein sequence ID" value="CAI9559092.1"/>
    <property type="molecule type" value="Genomic_DNA"/>
</dbReference>
<comment type="caution">
    <text evidence="1">The sequence shown here is derived from an EMBL/GenBank/DDBJ whole genome shotgun (WGS) entry which is preliminary data.</text>
</comment>
<evidence type="ECO:0000313" key="1">
    <source>
        <dbReference type="EMBL" id="CAI9559092.1"/>
    </source>
</evidence>
<gene>
    <name evidence="1" type="ORF">SPARVUS_LOCUS5012751</name>
</gene>